<reference evidence="2" key="1">
    <citation type="submission" date="2021-07" db="EMBL/GenBank/DDBJ databases">
        <title>Draft genome of Mortierella alpina, strain LL118, isolated from an aspen leaf litter sample.</title>
        <authorList>
            <person name="Yang S."/>
            <person name="Vinatzer B.A."/>
        </authorList>
    </citation>
    <scope>NUCLEOTIDE SEQUENCE</scope>
    <source>
        <strain evidence="2">LL118</strain>
    </source>
</reference>
<organism evidence="2 3">
    <name type="scientific">Mortierella alpina</name>
    <name type="common">Oleaginous fungus</name>
    <name type="synonym">Mortierella renispora</name>
    <dbReference type="NCBI Taxonomy" id="64518"/>
    <lineage>
        <taxon>Eukaryota</taxon>
        <taxon>Fungi</taxon>
        <taxon>Fungi incertae sedis</taxon>
        <taxon>Mucoromycota</taxon>
        <taxon>Mortierellomycotina</taxon>
        <taxon>Mortierellomycetes</taxon>
        <taxon>Mortierellales</taxon>
        <taxon>Mortierellaceae</taxon>
        <taxon>Mortierella</taxon>
    </lineage>
</organism>
<dbReference type="Pfam" id="PF14214">
    <property type="entry name" value="Helitron_like_N"/>
    <property type="match status" value="1"/>
</dbReference>
<dbReference type="Proteomes" id="UP000717515">
    <property type="component" value="Unassembled WGS sequence"/>
</dbReference>
<protein>
    <recommendedName>
        <fullName evidence="1">Helitron helicase-like domain-containing protein</fullName>
    </recommendedName>
</protein>
<comment type="caution">
    <text evidence="2">The sequence shown here is derived from an EMBL/GenBank/DDBJ whole genome shotgun (WGS) entry which is preliminary data.</text>
</comment>
<evidence type="ECO:0000313" key="3">
    <source>
        <dbReference type="Proteomes" id="UP000717515"/>
    </source>
</evidence>
<dbReference type="EMBL" id="JAIFTL010000686">
    <property type="protein sequence ID" value="KAG9319082.1"/>
    <property type="molecule type" value="Genomic_DNA"/>
</dbReference>
<dbReference type="AlphaFoldDB" id="A0A9P7ZW06"/>
<name>A0A9P7ZW06_MORAP</name>
<sequence>GRLRRGGSIAFPPSIRTGAAYRQQLRRSALCMVRDFKTPQIFGTWTANVQSPGFDCCRLDANGEPSAVWDDIPKFVCAYSREWDRVWTYIRRSWAEMVLGGLVAWFWVTEFQDRGVPHVHFVLWTKWRIDELLEANRSGDRRRQIISTSSAPIQDLPNRQLQQMRGRPVPLDLDLVNKVASLQMHQCRDDYCLKTDSGQARTKCRFNFPRPACPTTRLDEHGRYEYARTQLDSHVNPYNLDLLRFAGSTIDLQFNQGGAAQIGIRKMNLVGRYATRASKYNHFRPRLGCSFNNLLEPAMACRICSEGRWFCMIVDTSVGELDLILAIIHLQRRPVGHMHEAFTVNPALASGRN</sequence>
<accession>A0A9P7ZW06</accession>
<feature type="domain" description="Helitron helicase-like" evidence="1">
    <location>
        <begin position="8"/>
        <end position="123"/>
    </location>
</feature>
<feature type="non-terminal residue" evidence="2">
    <location>
        <position position="1"/>
    </location>
</feature>
<proteinExistence type="predicted"/>
<gene>
    <name evidence="2" type="ORF">KVV02_005864</name>
</gene>
<dbReference type="InterPro" id="IPR025476">
    <property type="entry name" value="Helitron_helicase-like"/>
</dbReference>
<evidence type="ECO:0000259" key="1">
    <source>
        <dbReference type="Pfam" id="PF14214"/>
    </source>
</evidence>
<evidence type="ECO:0000313" key="2">
    <source>
        <dbReference type="EMBL" id="KAG9319082.1"/>
    </source>
</evidence>